<dbReference type="Gene3D" id="3.90.550.10">
    <property type="entry name" value="Spore Coat Polysaccharide Biosynthesis Protein SpsA, Chain A"/>
    <property type="match status" value="1"/>
</dbReference>
<evidence type="ECO:0000313" key="10">
    <source>
        <dbReference type="Proteomes" id="UP000187013"/>
    </source>
</evidence>
<comment type="similarity">
    <text evidence="2">Belongs to the glycosyltransferase 15 family.</text>
</comment>
<evidence type="ECO:0000256" key="5">
    <source>
        <dbReference type="ARBA" id="ARBA00022968"/>
    </source>
</evidence>
<evidence type="ECO:0000313" key="9">
    <source>
        <dbReference type="EMBL" id="GAV55046.1"/>
    </source>
</evidence>
<feature type="region of interest" description="Disordered" evidence="7">
    <location>
        <begin position="62"/>
        <end position="114"/>
    </location>
</feature>
<reference evidence="9 10" key="1">
    <citation type="submission" date="2016-08" db="EMBL/GenBank/DDBJ databases">
        <title>Draft genome sequence of allopolyploid Zygosaccharomyces rouxii.</title>
        <authorList>
            <person name="Watanabe J."/>
            <person name="Uehara K."/>
            <person name="Mogi Y."/>
            <person name="Tsukioka Y."/>
        </authorList>
    </citation>
    <scope>NUCLEOTIDE SEQUENCE [LARGE SCALE GENOMIC DNA]</scope>
    <source>
        <strain evidence="9 10">NBRC 110957</strain>
    </source>
</reference>
<feature type="active site" description="Nucleophile" evidence="6">
    <location>
        <position position="341"/>
    </location>
</feature>
<evidence type="ECO:0000256" key="8">
    <source>
        <dbReference type="SAM" id="Phobius"/>
    </source>
</evidence>
<dbReference type="GO" id="GO:0005794">
    <property type="term" value="C:Golgi apparatus"/>
    <property type="evidence" value="ECO:0007669"/>
    <property type="project" value="TreeGrafter"/>
</dbReference>
<dbReference type="GO" id="GO:0000032">
    <property type="term" value="P:cell wall mannoprotein biosynthetic process"/>
    <property type="evidence" value="ECO:0007669"/>
    <property type="project" value="TreeGrafter"/>
</dbReference>
<keyword evidence="5" id="KW-0735">Signal-anchor</keyword>
<dbReference type="SUPFAM" id="SSF53448">
    <property type="entry name" value="Nucleotide-diphospho-sugar transferases"/>
    <property type="match status" value="1"/>
</dbReference>
<name>A0A1Q3AH18_ZYGRO</name>
<dbReference type="GO" id="GO:0006493">
    <property type="term" value="P:protein O-linked glycosylation"/>
    <property type="evidence" value="ECO:0007669"/>
    <property type="project" value="TreeGrafter"/>
</dbReference>
<dbReference type="EMBL" id="BDGX01000045">
    <property type="protein sequence ID" value="GAV55046.1"/>
    <property type="molecule type" value="Genomic_DNA"/>
</dbReference>
<protein>
    <recommendedName>
        <fullName evidence="11">Glycolipid 2-alpha-mannosyltransferase</fullName>
    </recommendedName>
</protein>
<dbReference type="Pfam" id="PF01793">
    <property type="entry name" value="Glyco_transf_15"/>
    <property type="match status" value="1"/>
</dbReference>
<gene>
    <name evidence="9" type="ORF">ZYGR_0AS03690</name>
</gene>
<evidence type="ECO:0000256" key="2">
    <source>
        <dbReference type="ARBA" id="ARBA00007677"/>
    </source>
</evidence>
<keyword evidence="8" id="KW-0812">Transmembrane</keyword>
<dbReference type="PIRSF" id="PIRSF018153">
    <property type="entry name" value="Glyco_trans_15"/>
    <property type="match status" value="1"/>
</dbReference>
<sequence length="454" mass="53149">MAVFLSKRLLRLVVFVGVCLGIVALMLPRGGGIGDMSGTDQSYLSSLMPTNFDSNKLWSFGSGSSSSEEEQRYKAEKEKEVEQAEAENVHALPSTEDNYELNTGSSSSSSSEDRGSVWEFMKPSYASKSSKPKACFVSLVRNMELHMMLQSIQQVEKKFNKKFHYPWVFMNDEEFTNEFKQQVSEATSGEVEFTLISKEHWSYPDYIDLNKAAEEREKMAQDGVVYGDSESYRHMCRFQSGFFWQQEVLDKYDWYWRVEPGIKLHCDINYDVFKWMQDNEKAYGFTITIHEYGRTIATLWDSVRTWWRKHPQHIAKNNLLKFISEDNGESYNLCHFWSNFEIANLNLWRSPAYREYFKYLDDTGSFFYERWGDAPVHSIAASLFLPKDMIHYFSDVGYYHMPYNNCPLDKDVFKENNCECDQDEDFTFHSYACGVQYYDAQGLTKPANWEKYNN</sequence>
<feature type="compositionally biased region" description="Basic and acidic residues" evidence="7">
    <location>
        <begin position="69"/>
        <end position="82"/>
    </location>
</feature>
<evidence type="ECO:0000256" key="3">
    <source>
        <dbReference type="ARBA" id="ARBA00022676"/>
    </source>
</evidence>
<comment type="caution">
    <text evidence="9">The sequence shown here is derived from an EMBL/GenBank/DDBJ whole genome shotgun (WGS) entry which is preliminary data.</text>
</comment>
<comment type="subcellular location">
    <subcellularLocation>
        <location evidence="1">Membrane</location>
        <topology evidence="1">Single-pass type II membrane protein</topology>
    </subcellularLocation>
</comment>
<evidence type="ECO:0000256" key="1">
    <source>
        <dbReference type="ARBA" id="ARBA00004606"/>
    </source>
</evidence>
<keyword evidence="3" id="KW-0328">Glycosyltransferase</keyword>
<evidence type="ECO:0000256" key="4">
    <source>
        <dbReference type="ARBA" id="ARBA00022679"/>
    </source>
</evidence>
<dbReference type="PANTHER" id="PTHR31121:SF8">
    <property type="entry name" value="GLYCOLIPID 2-ALPHA-MANNOSYLTRANSFERASE-RELATED"/>
    <property type="match status" value="1"/>
</dbReference>
<dbReference type="GO" id="GO:0006487">
    <property type="term" value="P:protein N-linked glycosylation"/>
    <property type="evidence" value="ECO:0007669"/>
    <property type="project" value="TreeGrafter"/>
</dbReference>
<organism evidence="9 10">
    <name type="scientific">Zygosaccharomyces rouxii</name>
    <dbReference type="NCBI Taxonomy" id="4956"/>
    <lineage>
        <taxon>Eukaryota</taxon>
        <taxon>Fungi</taxon>
        <taxon>Dikarya</taxon>
        <taxon>Ascomycota</taxon>
        <taxon>Saccharomycotina</taxon>
        <taxon>Saccharomycetes</taxon>
        <taxon>Saccharomycetales</taxon>
        <taxon>Saccharomycetaceae</taxon>
        <taxon>Zygosaccharomyces</taxon>
    </lineage>
</organism>
<dbReference type="Proteomes" id="UP000187013">
    <property type="component" value="Unassembled WGS sequence"/>
</dbReference>
<dbReference type="InterPro" id="IPR029044">
    <property type="entry name" value="Nucleotide-diphossugar_trans"/>
</dbReference>
<evidence type="ECO:0008006" key="11">
    <source>
        <dbReference type="Google" id="ProtNLM"/>
    </source>
</evidence>
<keyword evidence="4" id="KW-0808">Transferase</keyword>
<evidence type="ECO:0000256" key="7">
    <source>
        <dbReference type="SAM" id="MobiDB-lite"/>
    </source>
</evidence>
<dbReference type="AlphaFoldDB" id="A0A1Q3AH18"/>
<dbReference type="PANTHER" id="PTHR31121">
    <property type="entry name" value="ALPHA-1,2 MANNOSYLTRANSFERASE KTR1"/>
    <property type="match status" value="1"/>
</dbReference>
<proteinExistence type="inferred from homology"/>
<feature type="transmembrane region" description="Helical" evidence="8">
    <location>
        <begin position="9"/>
        <end position="27"/>
    </location>
</feature>
<keyword evidence="8" id="KW-0472">Membrane</keyword>
<dbReference type="InterPro" id="IPR002685">
    <property type="entry name" value="Glyco_trans_15"/>
</dbReference>
<dbReference type="OrthoDB" id="439943at2759"/>
<dbReference type="GO" id="GO:0016020">
    <property type="term" value="C:membrane"/>
    <property type="evidence" value="ECO:0007669"/>
    <property type="project" value="UniProtKB-SubCell"/>
</dbReference>
<dbReference type="FunFam" id="3.90.550.10:FF:000051">
    <property type="entry name" value="Alpha-1,2-mannosyltransferase (Ktr4)"/>
    <property type="match status" value="1"/>
</dbReference>
<keyword evidence="8" id="KW-1133">Transmembrane helix</keyword>
<dbReference type="GO" id="GO:0000026">
    <property type="term" value="F:alpha-1,2-mannosyltransferase activity"/>
    <property type="evidence" value="ECO:0007669"/>
    <property type="project" value="TreeGrafter"/>
</dbReference>
<evidence type="ECO:0000256" key="6">
    <source>
        <dbReference type="PIRSR" id="PIRSR018153-1"/>
    </source>
</evidence>
<accession>A0A1Q3AH18</accession>